<accession>A0A6A5RLP1</accession>
<evidence type="ECO:0000313" key="3">
    <source>
        <dbReference type="Proteomes" id="UP000800082"/>
    </source>
</evidence>
<dbReference type="GeneID" id="54344231"/>
<dbReference type="InterPro" id="IPR056948">
    <property type="entry name" value="PNGaseA_N"/>
</dbReference>
<dbReference type="RefSeq" id="XP_033448950.1">
    <property type="nucleotide sequence ID" value="XM_033586585.1"/>
</dbReference>
<evidence type="ECO:0000259" key="1">
    <source>
        <dbReference type="Pfam" id="PF12222"/>
    </source>
</evidence>
<gene>
    <name evidence="2" type="ORF">M421DRAFT_100978</name>
</gene>
<keyword evidence="3" id="KW-1185">Reference proteome</keyword>
<proteinExistence type="predicted"/>
<evidence type="ECO:0000313" key="2">
    <source>
        <dbReference type="EMBL" id="KAF1928702.1"/>
    </source>
</evidence>
<dbReference type="EMBL" id="ML978968">
    <property type="protein sequence ID" value="KAF1928702.1"/>
    <property type="molecule type" value="Genomic_DNA"/>
</dbReference>
<dbReference type="Proteomes" id="UP000800082">
    <property type="component" value="Unassembled WGS sequence"/>
</dbReference>
<feature type="domain" description="Peptide N-acetyl-beta-D-glucosaminyl asparaginase amidase A N-terminal" evidence="1">
    <location>
        <begin position="96"/>
        <end position="383"/>
    </location>
</feature>
<reference evidence="2" key="1">
    <citation type="journal article" date="2020" name="Stud. Mycol.">
        <title>101 Dothideomycetes genomes: a test case for predicting lifestyles and emergence of pathogens.</title>
        <authorList>
            <person name="Haridas S."/>
            <person name="Albert R."/>
            <person name="Binder M."/>
            <person name="Bloem J."/>
            <person name="Labutti K."/>
            <person name="Salamov A."/>
            <person name="Andreopoulos B."/>
            <person name="Baker S."/>
            <person name="Barry K."/>
            <person name="Bills G."/>
            <person name="Bluhm B."/>
            <person name="Cannon C."/>
            <person name="Castanera R."/>
            <person name="Culley D."/>
            <person name="Daum C."/>
            <person name="Ezra D."/>
            <person name="Gonzalez J."/>
            <person name="Henrissat B."/>
            <person name="Kuo A."/>
            <person name="Liang C."/>
            <person name="Lipzen A."/>
            <person name="Lutzoni F."/>
            <person name="Magnuson J."/>
            <person name="Mondo S."/>
            <person name="Nolan M."/>
            <person name="Ohm R."/>
            <person name="Pangilinan J."/>
            <person name="Park H.-J."/>
            <person name="Ramirez L."/>
            <person name="Alfaro M."/>
            <person name="Sun H."/>
            <person name="Tritt A."/>
            <person name="Yoshinaga Y."/>
            <person name="Zwiers L.-H."/>
            <person name="Turgeon B."/>
            <person name="Goodwin S."/>
            <person name="Spatafora J."/>
            <person name="Crous P."/>
            <person name="Grigoriev I."/>
        </authorList>
    </citation>
    <scope>NUCLEOTIDE SEQUENCE</scope>
    <source>
        <strain evidence="2">CBS 183.55</strain>
    </source>
</reference>
<sequence length="602" mass="66579">MGGNLENVAGYGQLSLGQAVNIAQNSEGGVDQRLAQFLERRLADVWAKLNTQPTSYILPADEFALLNYYRPRFGDSSISSQLECLQVAPPIAVPPAACQQPLMVHNFAHSHGRPYIGEHYPPDCEYNCVVFNVTVTLAGRQFNQLALMLFDDVGIFRTWTAAPTQDSIVWRYPRKIIFDLGNLVDDTYTGAWHTTLTAAYFTAVKEPESADIMLLVSARRSPANRPSYFTVPESKAVDALTIPQNTRKSNISNLSLWTGHRRRSVTTIHSYGHSPFRELQLLIDGQLGGVARPFPVMFTGGVVPGFWRPITGIDAFDLVDDEIDITPFLPILVDDKGHTFEIRLVVIEDDGKGHGELTQSIESNWVIAGQLFVWLDTNTSIVTGSRPIVHTPKPSINVFSKTSNTDGTVASIEYYIQVTRNIAYSNYGTLSNSGSDQNVEQNISGLNTSPVSAYPKGFAYPSWAASIYDAPLGGGLTIDATTRRGKTVEQIGELAFYNEWRSVAPRDTSFYRSKVTNSQNGTASYISIPAENQSYGSGSTEQHYMLSAVQQLNRSIVVNEERSGREEERTADLSVTQDWMHGNRWHDFAVRGIEALPGRGPH</sequence>
<name>A0A6A5RLP1_9PLEO</name>
<dbReference type="InterPro" id="IPR021102">
    <property type="entry name" value="PNGase_A"/>
</dbReference>
<protein>
    <recommendedName>
        <fullName evidence="1">Peptide N-acetyl-beta-D-glucosaminyl asparaginase amidase A N-terminal domain-containing protein</fullName>
    </recommendedName>
</protein>
<dbReference type="OrthoDB" id="1612078at2759"/>
<dbReference type="AlphaFoldDB" id="A0A6A5RLP1"/>
<organism evidence="2 3">
    <name type="scientific">Didymella exigua CBS 183.55</name>
    <dbReference type="NCBI Taxonomy" id="1150837"/>
    <lineage>
        <taxon>Eukaryota</taxon>
        <taxon>Fungi</taxon>
        <taxon>Dikarya</taxon>
        <taxon>Ascomycota</taxon>
        <taxon>Pezizomycotina</taxon>
        <taxon>Dothideomycetes</taxon>
        <taxon>Pleosporomycetidae</taxon>
        <taxon>Pleosporales</taxon>
        <taxon>Pleosporineae</taxon>
        <taxon>Didymellaceae</taxon>
        <taxon>Didymella</taxon>
    </lineage>
</organism>
<dbReference type="Pfam" id="PF12222">
    <property type="entry name" value="PNGaseA"/>
    <property type="match status" value="1"/>
</dbReference>
<dbReference type="PANTHER" id="PTHR31104">
    <property type="entry name" value="PEPTIDE-N4-(N-ACETYL-BETA-GLUCOSAMINYL)ASPARAGINE AMIDASE A PROTEIN"/>
    <property type="match status" value="1"/>
</dbReference>